<evidence type="ECO:0000313" key="1">
    <source>
        <dbReference type="EMBL" id="MET4721911.1"/>
    </source>
</evidence>
<proteinExistence type="predicted"/>
<dbReference type="Proteomes" id="UP001549291">
    <property type="component" value="Unassembled WGS sequence"/>
</dbReference>
<evidence type="ECO:0008006" key="3">
    <source>
        <dbReference type="Google" id="ProtNLM"/>
    </source>
</evidence>
<gene>
    <name evidence="1" type="ORF">ABIF63_006017</name>
</gene>
<keyword evidence="2" id="KW-1185">Reference proteome</keyword>
<reference evidence="1 2" key="1">
    <citation type="submission" date="2024-06" db="EMBL/GenBank/DDBJ databases">
        <title>Genomic Encyclopedia of Type Strains, Phase V (KMG-V): Genome sequencing to study the core and pangenomes of soil and plant-associated prokaryotes.</title>
        <authorList>
            <person name="Whitman W."/>
        </authorList>
    </citation>
    <scope>NUCLEOTIDE SEQUENCE [LARGE SCALE GENOMIC DNA]</scope>
    <source>
        <strain evidence="1 2">USDA 160</strain>
    </source>
</reference>
<dbReference type="RefSeq" id="WP_354270230.1">
    <property type="nucleotide sequence ID" value="NZ_JBEPTQ010000002.1"/>
</dbReference>
<sequence>MPPPSLRIPMLLNMDGFQKNIESAKGLTSTATKYITKQFIDMNASVLATQGATGAAVLGFRSILGVLGPLGLAISGIVGVFKLMSYATELAKEKIEEFNEVAEKAAKADVSTDFFQRFTKSGEQLRLTVDQVNAALERFNNSSRAALGGSALEQRVAELQKAGNFEGNAGAGALTNATDTEAKLRATVQLIREAFEAGQRLAGLDIAKNAFGPEITDRLRQDATFLDQMLSTAQKLSADKIVSDEQVGQAIELKTRLEDAQKVLAEKFKPIQDDLAKLGVNYHQSWIEIIETMSSAVTKANSLYDAIKRLPGVLADVGSSSFWTKLVEVTGKLGLNSDRKSLGIVFPGEEGFTDTPNDPARSKLAAGLSNPNAVRRQMQDAIDVQTKLRGDSSIAPAKAQADVNDQYDRAIESLQKHTSRLQADTQAVGLGAGALEEFRARSALLTAAQQAGIPVQGETAKKIDEISRAAGAAGEALAKARVASEIKFGAGTAFLSQEDVTIAQQLRGIYGADIPAAMASSQAAALRLVDANREIASTVSNGLTASIADTIDGAKTAGQAFGEFAKTALRAIEEVIIKLLVVGPLMRSLQGGLGGLFGGGSFATDGIGGFGPTAPLGMNAAGTDNWRGGPTWVGEEGPEIVNLPRGAQVIPNDIARQAGGGVSAPVSISIDARGADNAAETRINQQLAQLKAELPSIVVESVKRAQKGRSL</sequence>
<evidence type="ECO:0000313" key="2">
    <source>
        <dbReference type="Proteomes" id="UP001549291"/>
    </source>
</evidence>
<protein>
    <recommendedName>
        <fullName evidence="3">Bacteriophage tail tape measure N-terminal domain-containing protein</fullName>
    </recommendedName>
</protein>
<comment type="caution">
    <text evidence="1">The sequence shown here is derived from an EMBL/GenBank/DDBJ whole genome shotgun (WGS) entry which is preliminary data.</text>
</comment>
<organism evidence="1 2">
    <name type="scientific">Bradyrhizobium japonicum</name>
    <dbReference type="NCBI Taxonomy" id="375"/>
    <lineage>
        <taxon>Bacteria</taxon>
        <taxon>Pseudomonadati</taxon>
        <taxon>Pseudomonadota</taxon>
        <taxon>Alphaproteobacteria</taxon>
        <taxon>Hyphomicrobiales</taxon>
        <taxon>Nitrobacteraceae</taxon>
        <taxon>Bradyrhizobium</taxon>
    </lineage>
</organism>
<dbReference type="EMBL" id="JBEPTQ010000002">
    <property type="protein sequence ID" value="MET4721911.1"/>
    <property type="molecule type" value="Genomic_DNA"/>
</dbReference>
<accession>A0ABV2RYC6</accession>
<name>A0ABV2RYC6_BRAJP</name>